<feature type="domain" description="Bifunctional inhibitor/plant lipid transfer protein/seed storage helical" evidence="4">
    <location>
        <begin position="28"/>
        <end position="125"/>
    </location>
</feature>
<dbReference type="InterPro" id="IPR006106">
    <property type="entry name" value="Allergen/soft/tryp_amyl_inhib"/>
</dbReference>
<keyword evidence="6" id="KW-1185">Reference proteome</keyword>
<organism evidence="5 6">
    <name type="scientific">Eleusine coracana subsp. coracana</name>
    <dbReference type="NCBI Taxonomy" id="191504"/>
    <lineage>
        <taxon>Eukaryota</taxon>
        <taxon>Viridiplantae</taxon>
        <taxon>Streptophyta</taxon>
        <taxon>Embryophyta</taxon>
        <taxon>Tracheophyta</taxon>
        <taxon>Spermatophyta</taxon>
        <taxon>Magnoliopsida</taxon>
        <taxon>Liliopsida</taxon>
        <taxon>Poales</taxon>
        <taxon>Poaceae</taxon>
        <taxon>PACMAD clade</taxon>
        <taxon>Chloridoideae</taxon>
        <taxon>Cynodonteae</taxon>
        <taxon>Eleusininae</taxon>
        <taxon>Eleusine</taxon>
    </lineage>
</organism>
<dbReference type="EMBL" id="BQKI01000017">
    <property type="protein sequence ID" value="GJN09892.1"/>
    <property type="molecule type" value="Genomic_DNA"/>
</dbReference>
<dbReference type="Gene3D" id="1.10.110.10">
    <property type="entry name" value="Plant lipid-transfer and hydrophobic proteins"/>
    <property type="match status" value="1"/>
</dbReference>
<dbReference type="GO" id="GO:0005576">
    <property type="term" value="C:extracellular region"/>
    <property type="evidence" value="ECO:0007669"/>
    <property type="project" value="UniProtKB-SubCell"/>
</dbReference>
<evidence type="ECO:0000313" key="6">
    <source>
        <dbReference type="Proteomes" id="UP001054889"/>
    </source>
</evidence>
<dbReference type="AlphaFoldDB" id="A0AAV5DHZ0"/>
<gene>
    <name evidence="5" type="primary">ga27941</name>
    <name evidence="5" type="ORF">PR202_ga27941</name>
</gene>
<keyword evidence="2" id="KW-0964">Secreted</keyword>
<dbReference type="GO" id="GO:0004867">
    <property type="term" value="F:serine-type endopeptidase inhibitor activity"/>
    <property type="evidence" value="ECO:0007669"/>
    <property type="project" value="InterPro"/>
</dbReference>
<protein>
    <recommendedName>
        <fullName evidence="4">Bifunctional inhibitor/plant lipid transfer protein/seed storage helical domain-containing protein</fullName>
    </recommendedName>
</protein>
<evidence type="ECO:0000259" key="4">
    <source>
        <dbReference type="SMART" id="SM00499"/>
    </source>
</evidence>
<feature type="chain" id="PRO_5043977608" description="Bifunctional inhibitor/plant lipid transfer protein/seed storage helical domain-containing protein" evidence="3">
    <location>
        <begin position="23"/>
        <end position="132"/>
    </location>
</feature>
<dbReference type="PANTHER" id="PTHR34481">
    <property type="entry name" value="TRYPSIN/FACTOR XIIA INHIBITOR-RELATED"/>
    <property type="match status" value="1"/>
</dbReference>
<accession>A0AAV5DHZ0</accession>
<evidence type="ECO:0000256" key="1">
    <source>
        <dbReference type="ARBA" id="ARBA00004613"/>
    </source>
</evidence>
<sequence length="132" mass="14324">MASSSCLLCAAVLLAVLVAAAATSPAYCVPGQAIPRRPLLNCRWYVSTRTCGGGGPLLAVAEMKRRCCQELAAVVPECRCKALRSMMDEIKVQPQECWYKQAEFAATVVTERECGLRTIHGGQFCYDLGAEY</sequence>
<dbReference type="InterPro" id="IPR016140">
    <property type="entry name" value="Bifunc_inhib/LTP/seed_store"/>
</dbReference>
<dbReference type="PRINTS" id="PR00808">
    <property type="entry name" value="AMLASEINHBTR"/>
</dbReference>
<keyword evidence="3" id="KW-0732">Signal</keyword>
<dbReference type="Pfam" id="PF00234">
    <property type="entry name" value="Tryp_alpha_amyl"/>
    <property type="match status" value="1"/>
</dbReference>
<name>A0AAV5DHZ0_ELECO</name>
<dbReference type="InterPro" id="IPR006105">
    <property type="entry name" value="Allergen/tryp_amyl_inhib_CS"/>
</dbReference>
<dbReference type="CDD" id="cd00261">
    <property type="entry name" value="AAI_SS"/>
    <property type="match status" value="1"/>
</dbReference>
<dbReference type="SMART" id="SM00499">
    <property type="entry name" value="AAI"/>
    <property type="match status" value="1"/>
</dbReference>
<dbReference type="PROSITE" id="PS00426">
    <property type="entry name" value="CEREAL_TRYP_AMYL_INH"/>
    <property type="match status" value="1"/>
</dbReference>
<proteinExistence type="predicted"/>
<reference evidence="5" key="2">
    <citation type="submission" date="2021-12" db="EMBL/GenBank/DDBJ databases">
        <title>Resequencing data analysis of finger millet.</title>
        <authorList>
            <person name="Hatakeyama M."/>
            <person name="Aluri S."/>
            <person name="Balachadran M.T."/>
            <person name="Sivarajan S.R."/>
            <person name="Poveda L."/>
            <person name="Shimizu-Inatsugi R."/>
            <person name="Schlapbach R."/>
            <person name="Sreeman S.M."/>
            <person name="Shimizu K.K."/>
        </authorList>
    </citation>
    <scope>NUCLEOTIDE SEQUENCE</scope>
</reference>
<feature type="signal peptide" evidence="3">
    <location>
        <begin position="1"/>
        <end position="22"/>
    </location>
</feature>
<dbReference type="PANTHER" id="PTHR34481:SF13">
    <property type="entry name" value="TRYPSIN_FACTOR XIIA INHIBITOR"/>
    <property type="match status" value="1"/>
</dbReference>
<dbReference type="SUPFAM" id="SSF47699">
    <property type="entry name" value="Bifunctional inhibitor/lipid-transfer protein/seed storage 2S albumin"/>
    <property type="match status" value="1"/>
</dbReference>
<dbReference type="Proteomes" id="UP001054889">
    <property type="component" value="Unassembled WGS sequence"/>
</dbReference>
<dbReference type="InterPro" id="IPR036312">
    <property type="entry name" value="Bifun_inhib/LTP/seed_sf"/>
</dbReference>
<comment type="subcellular location">
    <subcellularLocation>
        <location evidence="1">Secreted</location>
    </subcellularLocation>
</comment>
<evidence type="ECO:0000313" key="5">
    <source>
        <dbReference type="EMBL" id="GJN09892.1"/>
    </source>
</evidence>
<comment type="caution">
    <text evidence="5">The sequence shown here is derived from an EMBL/GenBank/DDBJ whole genome shotgun (WGS) entry which is preliminary data.</text>
</comment>
<reference evidence="5" key="1">
    <citation type="journal article" date="2018" name="DNA Res.">
        <title>Multiple hybrid de novo genome assembly of finger millet, an orphan allotetraploid crop.</title>
        <authorList>
            <person name="Hatakeyama M."/>
            <person name="Aluri S."/>
            <person name="Balachadran M.T."/>
            <person name="Sivarajan S.R."/>
            <person name="Patrignani A."/>
            <person name="Gruter S."/>
            <person name="Poveda L."/>
            <person name="Shimizu-Inatsugi R."/>
            <person name="Baeten J."/>
            <person name="Francoijs K.J."/>
            <person name="Nataraja K.N."/>
            <person name="Reddy Y.A.N."/>
            <person name="Phadnis S."/>
            <person name="Ravikumar R.L."/>
            <person name="Schlapbach R."/>
            <person name="Sreeman S.M."/>
            <person name="Shimizu K.K."/>
        </authorList>
    </citation>
    <scope>NUCLEOTIDE SEQUENCE</scope>
</reference>
<evidence type="ECO:0000256" key="2">
    <source>
        <dbReference type="ARBA" id="ARBA00022525"/>
    </source>
</evidence>
<evidence type="ECO:0000256" key="3">
    <source>
        <dbReference type="SAM" id="SignalP"/>
    </source>
</evidence>